<proteinExistence type="predicted"/>
<accession>A0ABD2AXZ2</accession>
<name>A0ABD2AXZ2_VESSQ</name>
<dbReference type="EMBL" id="JAUDFV010000138">
    <property type="protein sequence ID" value="KAL2725493.1"/>
    <property type="molecule type" value="Genomic_DNA"/>
</dbReference>
<sequence>MKNLIEKFRKQENIRDISRSDRIKYERKKSIRDVLRPIYILDIIFGLRVFEFPRNRSRSILSFFYSMSLFCLCYMLWSYQEEQINHTMILTLDKTVTNIILITQKVTVFIILIMGLYQSETKRDRQNASSVRFIGIFQQHLQKNDNKHNDHNPLFVRLIHDKYRTDGFIKGANL</sequence>
<comment type="caution">
    <text evidence="2">The sequence shown here is derived from an EMBL/GenBank/DDBJ whole genome shotgun (WGS) entry which is preliminary data.</text>
</comment>
<keyword evidence="1" id="KW-1133">Transmembrane helix</keyword>
<keyword evidence="1" id="KW-0812">Transmembrane</keyword>
<keyword evidence="1" id="KW-0472">Membrane</keyword>
<dbReference type="AlphaFoldDB" id="A0ABD2AXZ2"/>
<keyword evidence="2" id="KW-0675">Receptor</keyword>
<protein>
    <submittedName>
        <fullName evidence="2">Gustatory receptor 28b</fullName>
    </submittedName>
</protein>
<evidence type="ECO:0000313" key="2">
    <source>
        <dbReference type="EMBL" id="KAL2725493.1"/>
    </source>
</evidence>
<dbReference type="Proteomes" id="UP001607302">
    <property type="component" value="Unassembled WGS sequence"/>
</dbReference>
<feature type="transmembrane region" description="Helical" evidence="1">
    <location>
        <begin position="99"/>
        <end position="117"/>
    </location>
</feature>
<organism evidence="2 3">
    <name type="scientific">Vespula squamosa</name>
    <name type="common">Southern yellow jacket</name>
    <name type="synonym">Wasp</name>
    <dbReference type="NCBI Taxonomy" id="30214"/>
    <lineage>
        <taxon>Eukaryota</taxon>
        <taxon>Metazoa</taxon>
        <taxon>Ecdysozoa</taxon>
        <taxon>Arthropoda</taxon>
        <taxon>Hexapoda</taxon>
        <taxon>Insecta</taxon>
        <taxon>Pterygota</taxon>
        <taxon>Neoptera</taxon>
        <taxon>Endopterygota</taxon>
        <taxon>Hymenoptera</taxon>
        <taxon>Apocrita</taxon>
        <taxon>Aculeata</taxon>
        <taxon>Vespoidea</taxon>
        <taxon>Vespidae</taxon>
        <taxon>Vespinae</taxon>
        <taxon>Vespula</taxon>
    </lineage>
</organism>
<feature type="transmembrane region" description="Helical" evidence="1">
    <location>
        <begin position="60"/>
        <end position="79"/>
    </location>
</feature>
<evidence type="ECO:0000256" key="1">
    <source>
        <dbReference type="SAM" id="Phobius"/>
    </source>
</evidence>
<keyword evidence="3" id="KW-1185">Reference proteome</keyword>
<gene>
    <name evidence="2" type="ORF">V1478_008166</name>
</gene>
<evidence type="ECO:0000313" key="3">
    <source>
        <dbReference type="Proteomes" id="UP001607302"/>
    </source>
</evidence>
<reference evidence="2 3" key="1">
    <citation type="journal article" date="2024" name="Ann. Entomol. Soc. Am.">
        <title>Genomic analyses of the southern and eastern yellowjacket wasps (Hymenoptera: Vespidae) reveal evolutionary signatures of social life.</title>
        <authorList>
            <person name="Catto M.A."/>
            <person name="Caine P.B."/>
            <person name="Orr S.E."/>
            <person name="Hunt B.G."/>
            <person name="Goodisman M.A.D."/>
        </authorList>
    </citation>
    <scope>NUCLEOTIDE SEQUENCE [LARGE SCALE GENOMIC DNA]</scope>
    <source>
        <strain evidence="2">233</strain>
        <tissue evidence="2">Head and thorax</tissue>
    </source>
</reference>